<comment type="caution">
    <text evidence="1">The sequence shown here is derived from an EMBL/GenBank/DDBJ whole genome shotgun (WGS) entry which is preliminary data.</text>
</comment>
<evidence type="ECO:0000313" key="2">
    <source>
        <dbReference type="Proteomes" id="UP000309038"/>
    </source>
</evidence>
<evidence type="ECO:0000313" key="1">
    <source>
        <dbReference type="EMBL" id="THG94025.1"/>
    </source>
</evidence>
<dbReference type="Proteomes" id="UP000309038">
    <property type="component" value="Unassembled WGS sequence"/>
</dbReference>
<organism evidence="1 2">
    <name type="scientific">Hermanssonia centrifuga</name>
    <dbReference type="NCBI Taxonomy" id="98765"/>
    <lineage>
        <taxon>Eukaryota</taxon>
        <taxon>Fungi</taxon>
        <taxon>Dikarya</taxon>
        <taxon>Basidiomycota</taxon>
        <taxon>Agaricomycotina</taxon>
        <taxon>Agaricomycetes</taxon>
        <taxon>Polyporales</taxon>
        <taxon>Meruliaceae</taxon>
        <taxon>Hermanssonia</taxon>
    </lineage>
</organism>
<dbReference type="AlphaFoldDB" id="A0A4S4K861"/>
<dbReference type="EMBL" id="SGPJ01000518">
    <property type="protein sequence ID" value="THG94025.1"/>
    <property type="molecule type" value="Genomic_DNA"/>
</dbReference>
<protein>
    <submittedName>
        <fullName evidence="1">Uncharacterized protein</fullName>
    </submittedName>
</protein>
<keyword evidence="2" id="KW-1185">Reference proteome</keyword>
<reference evidence="1 2" key="1">
    <citation type="submission" date="2019-02" db="EMBL/GenBank/DDBJ databases">
        <title>Genome sequencing of the rare red list fungi Phlebia centrifuga.</title>
        <authorList>
            <person name="Buettner E."/>
            <person name="Kellner H."/>
        </authorList>
    </citation>
    <scope>NUCLEOTIDE SEQUENCE [LARGE SCALE GENOMIC DNA]</scope>
    <source>
        <strain evidence="1 2">DSM 108282</strain>
    </source>
</reference>
<proteinExistence type="predicted"/>
<accession>A0A4S4K861</accession>
<sequence length="76" mass="8807">MIPIALREDRLREEIMTGILIQVKDKAAIEVVDINADELHFFPADCKLPRPYIMIVMQLGLQTASDMRHCTMYLFI</sequence>
<gene>
    <name evidence="1" type="ORF">EW026_g7360</name>
</gene>
<name>A0A4S4K861_9APHY</name>